<evidence type="ECO:0000256" key="1">
    <source>
        <dbReference type="ARBA" id="ARBA00000707"/>
    </source>
</evidence>
<dbReference type="EMBL" id="LR824013">
    <property type="protein sequence ID" value="CAD0199336.1"/>
    <property type="molecule type" value="Genomic_DNA"/>
</dbReference>
<dbReference type="PROSITE" id="PS00973">
    <property type="entry name" value="USP_2"/>
    <property type="match status" value="1"/>
</dbReference>
<dbReference type="PANTHER" id="PTHR21646:SF14">
    <property type="entry name" value="FI05488P"/>
    <property type="match status" value="1"/>
</dbReference>
<evidence type="ECO:0000256" key="3">
    <source>
        <dbReference type="SAM" id="MobiDB-lite"/>
    </source>
</evidence>
<feature type="compositionally biased region" description="Polar residues" evidence="3">
    <location>
        <begin position="1439"/>
        <end position="1453"/>
    </location>
</feature>
<dbReference type="InterPro" id="IPR018200">
    <property type="entry name" value="USP_CS"/>
</dbReference>
<dbReference type="PROSITE" id="PS50235">
    <property type="entry name" value="USP_3"/>
    <property type="match status" value="1"/>
</dbReference>
<feature type="region of interest" description="Disordered" evidence="3">
    <location>
        <begin position="1"/>
        <end position="86"/>
    </location>
</feature>
<dbReference type="GO" id="GO:0004843">
    <property type="term" value="F:cysteine-type deubiquitinase activity"/>
    <property type="evidence" value="ECO:0007669"/>
    <property type="project" value="UniProtKB-EC"/>
</dbReference>
<dbReference type="SUPFAM" id="SSF54001">
    <property type="entry name" value="Cysteine proteinases"/>
    <property type="match status" value="1"/>
</dbReference>
<feature type="region of interest" description="Disordered" evidence="3">
    <location>
        <begin position="1284"/>
        <end position="1310"/>
    </location>
</feature>
<evidence type="ECO:0000313" key="6">
    <source>
        <dbReference type="Proteomes" id="UP001154114"/>
    </source>
</evidence>
<gene>
    <name evidence="5" type="ORF">CINC_LOCUS1031</name>
</gene>
<dbReference type="CDD" id="cd02674">
    <property type="entry name" value="Peptidase_C19R"/>
    <property type="match status" value="1"/>
</dbReference>
<proteinExistence type="predicted"/>
<dbReference type="Pfam" id="PF00443">
    <property type="entry name" value="UCH"/>
    <property type="match status" value="2"/>
</dbReference>
<keyword evidence="6" id="KW-1185">Reference proteome</keyword>
<sequence>MSTNNLSSVLKSCSESELINEVSETSMTQKQVEGSRLKRTFTLPRNPFGTTKPGSSKNKSAENESKPSSASSVIGDTPKDENGIERKLFRRPSWKRFLNKIAQHMSTVHVSGVKSAPALVNGERVPCSGDPPWPLGATPAVTGLKNHGNTCYMNAVLQCLSHTDVISEYFVLDHYKVDLQKRNKINSKKYGTRGEVTEQLAAILKALWACHYTPDMSTAFKGAVERHGTQYRGNSQHDAQEFLFWLLDKVHEDLNTATKKKYKTIKNTCGKPDEIVAAETLANHARRNSSFVQAVFQAQYRSALTCAKCERTSCTFDPFHCVSVQLPSRLATTQPSPLPVNVVYVNQQPRQVRIGVELTPNATMDDLRTTLHNDTGIDRDHIILAEINEMGWCVARAGWEAAGLDFGALYCMEAPPLLAAPHAPYLLLLWVNLLDGERFGTYTPPHAVLHGGAAAAGRAARALPAAAAPPLLAAPHAPYLLLLWVNLLDGERFGTYTPPHAVLHGGAAAAGRAARALPAAAVGQPARRRALRYVHTTTRCTAWRRRRCWPRRTRPTCCCCGSTCSTASASVRTHHHTLYCMEAPPLLAAPHAPYLLLLWVNLLDGERFGTYTPPHAVLHGGAAAAGRAARALPAAAVGQPARRRALRYVHTTTRCTAWRRRRCWPRRTRPTCCCCGSTCSTASASVRTHHHTLYCMEAPPLLAAPHAPYLLLLWVNLLDGERFGTYTPPHAVLHGGAAAAGRAARALPAAAVGQPARRRALRYVHTPTRCTAWRRRRCWPRRTRPTCCCCGSTCSTASASVRTHHHTLYCMEAPPLLGCCCGSCSTASASVRTHHHTLYCMEAPLLAAPHAPYLLLLWVNLLDGERLGTYTPPHAVLHGGAAAAGRAARALPAAAVGQPARRRALRYVHTTTRCTAWRRRRCWPRRTRPTCCCCGSTCSTASASVRTHHHTLYCMEAPPLLAAPHAPYLLLLWVNLLDGERFGTYTPHPPAAAVGQPARRRALRYVHTTTRCTAWRRRRCWPRRTRPTCCGCGSTCSTASASVRTHHHTLYCMEAPPLLAAPHAPYLLLLWVNLLDGERFGSPYAMQVPREISYEDLQKLMLKEMCQVVAERVLENAQGNDIFRARIAEAHRPRDPAYLQPELPHPLFSLDVEQALCAHDKHPHLRLELLWDAAHRDSIIREATEACEVHVSAAGAAAPLTLHACLAHYTRAEHLAQEDAWRCPQCQRYMPVVKTLGLWSLPDILVIHLKRFRQQAKGRTSTKLTAMVEFPLNDFDMTPHLVRRNSQVAESPSHSRSPRRRFSKTPASNPQENMYDLYAICYHHGDDLETGHYTAACKNPYDGHWYKFDDSKVTPVDDENAYSELVNNTAYMLFYKRKKPIVTHSYSSDDHNGHWALRMPKYVKRTTETQNELSEVKEESVIEEVKTELPNNEPDSESDVTAATHSPSLSRSVASLPDDSMVEVTSPVKHTVTVIHNTTTTSIVQSPTLQRPLIVEINGNNNNTATSNDDKSENENETSVALEPYIHKDVHVNPKMTPVDTRRPRSVDYPNRSNAASPATRDTNRNYESSPLVASINEVEYHPTTEDLMLSMFQESKFIVPRHTNHVTGESHRTGEKSAVWKTRIST</sequence>
<dbReference type="PROSITE" id="PS00972">
    <property type="entry name" value="USP_1"/>
    <property type="match status" value="1"/>
</dbReference>
<feature type="domain" description="USP" evidence="4">
    <location>
        <begin position="142"/>
        <end position="1378"/>
    </location>
</feature>
<comment type="catalytic activity">
    <reaction evidence="1">
        <text>Thiol-dependent hydrolysis of ester, thioester, amide, peptide and isopeptide bonds formed by the C-terminal Gly of ubiquitin (a 76-residue protein attached to proteins as an intracellular targeting signal).</text>
        <dbReference type="EC" id="3.4.19.12"/>
    </reaction>
</comment>
<dbReference type="InterPro" id="IPR028889">
    <property type="entry name" value="USP"/>
</dbReference>
<feature type="compositionally biased region" description="Basic and acidic residues" evidence="3">
    <location>
        <begin position="1414"/>
        <end position="1427"/>
    </location>
</feature>
<feature type="region of interest" description="Disordered" evidence="3">
    <location>
        <begin position="1530"/>
        <end position="1567"/>
    </location>
</feature>
<feature type="compositionally biased region" description="Polar residues" evidence="3">
    <location>
        <begin position="1551"/>
        <end position="1567"/>
    </location>
</feature>
<name>A0A9N8KWF8_CHRIL</name>
<dbReference type="GO" id="GO:0016579">
    <property type="term" value="P:protein deubiquitination"/>
    <property type="evidence" value="ECO:0007669"/>
    <property type="project" value="InterPro"/>
</dbReference>
<evidence type="ECO:0000256" key="2">
    <source>
        <dbReference type="ARBA" id="ARBA00012759"/>
    </source>
</evidence>
<evidence type="ECO:0000259" key="4">
    <source>
        <dbReference type="PROSITE" id="PS50235"/>
    </source>
</evidence>
<dbReference type="InterPro" id="IPR050185">
    <property type="entry name" value="Ub_carboxyl-term_hydrolase"/>
</dbReference>
<protein>
    <recommendedName>
        <fullName evidence="2">ubiquitinyl hydrolase 1</fullName>
        <ecNumber evidence="2">3.4.19.12</ecNumber>
    </recommendedName>
</protein>
<feature type="region of interest" description="Disordered" evidence="3">
    <location>
        <begin position="1498"/>
        <end position="1517"/>
    </location>
</feature>
<organism evidence="5 6">
    <name type="scientific">Chrysodeixis includens</name>
    <name type="common">Soybean looper</name>
    <name type="synonym">Pseudoplusia includens</name>
    <dbReference type="NCBI Taxonomy" id="689277"/>
    <lineage>
        <taxon>Eukaryota</taxon>
        <taxon>Metazoa</taxon>
        <taxon>Ecdysozoa</taxon>
        <taxon>Arthropoda</taxon>
        <taxon>Hexapoda</taxon>
        <taxon>Insecta</taxon>
        <taxon>Pterygota</taxon>
        <taxon>Neoptera</taxon>
        <taxon>Endopterygota</taxon>
        <taxon>Lepidoptera</taxon>
        <taxon>Glossata</taxon>
        <taxon>Ditrysia</taxon>
        <taxon>Noctuoidea</taxon>
        <taxon>Noctuidae</taxon>
        <taxon>Plusiinae</taxon>
        <taxon>Chrysodeixis</taxon>
    </lineage>
</organism>
<accession>A0A9N8KWF8</accession>
<feature type="compositionally biased region" description="Basic and acidic residues" evidence="3">
    <location>
        <begin position="77"/>
        <end position="86"/>
    </location>
</feature>
<dbReference type="PANTHER" id="PTHR21646">
    <property type="entry name" value="UBIQUITIN CARBOXYL-TERMINAL HYDROLASE"/>
    <property type="match status" value="1"/>
</dbReference>
<reference evidence="5" key="1">
    <citation type="submission" date="2021-12" db="EMBL/GenBank/DDBJ databases">
        <authorList>
            <person name="King R."/>
        </authorList>
    </citation>
    <scope>NUCLEOTIDE SEQUENCE</scope>
</reference>
<dbReference type="FunFam" id="3.90.70.10:FF:000469">
    <property type="entry name" value="Uncharacterized protein"/>
    <property type="match status" value="1"/>
</dbReference>
<feature type="region of interest" description="Disordered" evidence="3">
    <location>
        <begin position="1409"/>
        <end position="1453"/>
    </location>
</feature>
<dbReference type="EC" id="3.4.19.12" evidence="2"/>
<dbReference type="Proteomes" id="UP001154114">
    <property type="component" value="Chromosome 10"/>
</dbReference>
<feature type="region of interest" description="Disordered" evidence="3">
    <location>
        <begin position="1607"/>
        <end position="1627"/>
    </location>
</feature>
<dbReference type="InterPro" id="IPR038765">
    <property type="entry name" value="Papain-like_cys_pep_sf"/>
</dbReference>
<evidence type="ECO:0000313" key="5">
    <source>
        <dbReference type="EMBL" id="CAD0199336.1"/>
    </source>
</evidence>
<dbReference type="Gene3D" id="3.90.70.10">
    <property type="entry name" value="Cysteine proteinases"/>
    <property type="match status" value="2"/>
</dbReference>
<feature type="compositionally biased region" description="Polar residues" evidence="3">
    <location>
        <begin position="1"/>
        <end position="32"/>
    </location>
</feature>
<dbReference type="InterPro" id="IPR001394">
    <property type="entry name" value="Peptidase_C19_UCH"/>
</dbReference>
<dbReference type="OrthoDB" id="265776at2759"/>